<dbReference type="GO" id="GO:0016491">
    <property type="term" value="F:oxidoreductase activity"/>
    <property type="evidence" value="ECO:0007669"/>
    <property type="project" value="InterPro"/>
</dbReference>
<dbReference type="Gene3D" id="1.20.1260.10">
    <property type="match status" value="1"/>
</dbReference>
<dbReference type="InterPro" id="IPR012347">
    <property type="entry name" value="Ferritin-like"/>
</dbReference>
<comment type="caution">
    <text evidence="2">The sequence shown here is derived from an EMBL/GenBank/DDBJ whole genome shotgun (WGS) entry which is preliminary data.</text>
</comment>
<accession>A0A6V8NB54</accession>
<organism evidence="2 3">
    <name type="scientific">Geomonas limicola</name>
    <dbReference type="NCBI Taxonomy" id="2740186"/>
    <lineage>
        <taxon>Bacteria</taxon>
        <taxon>Pseudomonadati</taxon>
        <taxon>Thermodesulfobacteriota</taxon>
        <taxon>Desulfuromonadia</taxon>
        <taxon>Geobacterales</taxon>
        <taxon>Geobacteraceae</taxon>
        <taxon>Geomonas</taxon>
    </lineage>
</organism>
<dbReference type="EMBL" id="BLXZ01000007">
    <property type="protein sequence ID" value="GFO69731.1"/>
    <property type="molecule type" value="Genomic_DNA"/>
</dbReference>
<gene>
    <name evidence="2" type="ORF">GMLC_33100</name>
</gene>
<sequence length="162" mass="18592">MNLIDYALQMEADGRDYYHRLAAETDSRELRTLFTLLAEAEQAHYDALKERRVELGGGEGSGIVEQAKNIFQTLLAQRELDQTPTPPADPDAYRLAIRAEEEAIAYYNQAAEEQSSAELRQLLLHLAAEEKLHLNIIENIYEFVESPKYFLEWGEFSNLKEL</sequence>
<dbReference type="CDD" id="cd01045">
    <property type="entry name" value="Ferritin_like_AB"/>
    <property type="match status" value="1"/>
</dbReference>
<evidence type="ECO:0000259" key="1">
    <source>
        <dbReference type="Pfam" id="PF02915"/>
    </source>
</evidence>
<dbReference type="GO" id="GO:0046872">
    <property type="term" value="F:metal ion binding"/>
    <property type="evidence" value="ECO:0007669"/>
    <property type="project" value="InterPro"/>
</dbReference>
<reference evidence="3" key="1">
    <citation type="submission" date="2020-06" db="EMBL/GenBank/DDBJ databases">
        <title>Draft genomic sequecing of Geomonas sp. Red745.</title>
        <authorList>
            <person name="Itoh H."/>
            <person name="Xu Z.X."/>
            <person name="Ushijima N."/>
            <person name="Masuda Y."/>
            <person name="Shiratori Y."/>
            <person name="Senoo K."/>
        </authorList>
    </citation>
    <scope>NUCLEOTIDE SEQUENCE [LARGE SCALE GENOMIC DNA]</scope>
    <source>
        <strain evidence="3">Red745</strain>
    </source>
</reference>
<dbReference type="AlphaFoldDB" id="A0A6V8NB54"/>
<dbReference type="InterPro" id="IPR003251">
    <property type="entry name" value="Rr_diiron-bd_dom"/>
</dbReference>
<dbReference type="SUPFAM" id="SSF47240">
    <property type="entry name" value="Ferritin-like"/>
    <property type="match status" value="1"/>
</dbReference>
<dbReference type="InterPro" id="IPR009078">
    <property type="entry name" value="Ferritin-like_SF"/>
</dbReference>
<dbReference type="RefSeq" id="WP_183362320.1">
    <property type="nucleotide sequence ID" value="NZ_BLXZ01000007.1"/>
</dbReference>
<keyword evidence="3" id="KW-1185">Reference proteome</keyword>
<protein>
    <submittedName>
        <fullName evidence="2">Ferritin</fullName>
    </submittedName>
</protein>
<dbReference type="PANTHER" id="PTHR33531:SF7">
    <property type="entry name" value="HYPOTHETICAL MEMBRANE PROTEIN, CONSERVED"/>
    <property type="match status" value="1"/>
</dbReference>
<name>A0A6V8NB54_9BACT</name>
<evidence type="ECO:0000313" key="3">
    <source>
        <dbReference type="Proteomes" id="UP000587586"/>
    </source>
</evidence>
<dbReference type="Pfam" id="PF02915">
    <property type="entry name" value="Rubrerythrin"/>
    <property type="match status" value="1"/>
</dbReference>
<dbReference type="Proteomes" id="UP000587586">
    <property type="component" value="Unassembled WGS sequence"/>
</dbReference>
<feature type="domain" description="Rubrerythrin diiron-binding" evidence="1">
    <location>
        <begin position="3"/>
        <end position="140"/>
    </location>
</feature>
<proteinExistence type="predicted"/>
<evidence type="ECO:0000313" key="2">
    <source>
        <dbReference type="EMBL" id="GFO69731.1"/>
    </source>
</evidence>
<dbReference type="PANTHER" id="PTHR33531">
    <property type="entry name" value="RUBRERYTHRIN SUBFAMILY"/>
    <property type="match status" value="1"/>
</dbReference>